<evidence type="ECO:0000256" key="6">
    <source>
        <dbReference type="ARBA" id="ARBA00022692"/>
    </source>
</evidence>
<name>R7WCY1_AEGTA</name>
<evidence type="ECO:0000313" key="11">
    <source>
        <dbReference type="EnsemblPlants" id="EMT19858"/>
    </source>
</evidence>
<protein>
    <recommendedName>
        <fullName evidence="10">Bidirectional sugar transporter SWEET</fullName>
    </recommendedName>
</protein>
<comment type="function">
    <text evidence="10">Mediates both low-affinity uptake and efflux of sugar across the membrane.</text>
</comment>
<organism evidence="11">
    <name type="scientific">Aegilops tauschii</name>
    <name type="common">Tausch's goatgrass</name>
    <name type="synonym">Aegilops squarrosa</name>
    <dbReference type="NCBI Taxonomy" id="37682"/>
    <lineage>
        <taxon>Eukaryota</taxon>
        <taxon>Viridiplantae</taxon>
        <taxon>Streptophyta</taxon>
        <taxon>Embryophyta</taxon>
        <taxon>Tracheophyta</taxon>
        <taxon>Spermatophyta</taxon>
        <taxon>Magnoliopsida</taxon>
        <taxon>Liliopsida</taxon>
        <taxon>Poales</taxon>
        <taxon>Poaceae</taxon>
        <taxon>BOP clade</taxon>
        <taxon>Pooideae</taxon>
        <taxon>Triticodae</taxon>
        <taxon>Triticeae</taxon>
        <taxon>Triticinae</taxon>
        <taxon>Aegilops</taxon>
    </lineage>
</organism>
<dbReference type="GO" id="GO:0005886">
    <property type="term" value="C:plasma membrane"/>
    <property type="evidence" value="ECO:0007669"/>
    <property type="project" value="UniProtKB-SubCell"/>
</dbReference>
<comment type="caution">
    <text evidence="10">Lacks conserved residue(s) required for the propagation of feature annotation.</text>
</comment>
<dbReference type="EnsemblPlants" id="EMT19858">
    <property type="protein sequence ID" value="EMT19858"/>
    <property type="gene ID" value="F775_23232"/>
</dbReference>
<feature type="transmembrane region" description="Helical" evidence="10">
    <location>
        <begin position="43"/>
        <end position="62"/>
    </location>
</feature>
<feature type="transmembrane region" description="Helical" evidence="10">
    <location>
        <begin position="153"/>
        <end position="174"/>
    </location>
</feature>
<feature type="transmembrane region" description="Helical" evidence="10">
    <location>
        <begin position="96"/>
        <end position="117"/>
    </location>
</feature>
<evidence type="ECO:0000256" key="8">
    <source>
        <dbReference type="ARBA" id="ARBA00022989"/>
    </source>
</evidence>
<dbReference type="GO" id="GO:0051119">
    <property type="term" value="F:sugar transmembrane transporter activity"/>
    <property type="evidence" value="ECO:0007669"/>
    <property type="project" value="InterPro"/>
</dbReference>
<keyword evidence="5 10" id="KW-0762">Sugar transport</keyword>
<evidence type="ECO:0000256" key="10">
    <source>
        <dbReference type="RuleBase" id="RU910715"/>
    </source>
</evidence>
<dbReference type="AlphaFoldDB" id="R7WCY1"/>
<keyword evidence="8 10" id="KW-1133">Transmembrane helix</keyword>
<evidence type="ECO:0000256" key="2">
    <source>
        <dbReference type="ARBA" id="ARBA00007809"/>
    </source>
</evidence>
<keyword evidence="9 10" id="KW-0472">Membrane</keyword>
<reference evidence="11" key="1">
    <citation type="submission" date="2015-06" db="UniProtKB">
        <authorList>
            <consortium name="EnsemblPlants"/>
        </authorList>
    </citation>
    <scope>IDENTIFICATION</scope>
</reference>
<feature type="transmembrane region" description="Helical" evidence="10">
    <location>
        <begin position="68"/>
        <end position="89"/>
    </location>
</feature>
<keyword evidence="4" id="KW-1003">Cell membrane</keyword>
<comment type="similarity">
    <text evidence="2 10">Belongs to the SWEET sugar transporter family.</text>
</comment>
<evidence type="ECO:0000256" key="4">
    <source>
        <dbReference type="ARBA" id="ARBA00022475"/>
    </source>
</evidence>
<dbReference type="Gene3D" id="1.20.1280.290">
    <property type="match status" value="2"/>
</dbReference>
<keyword evidence="7" id="KW-0677">Repeat</keyword>
<dbReference type="InterPro" id="IPR004316">
    <property type="entry name" value="SWEET_rpt"/>
</dbReference>
<proteinExistence type="inferred from homology"/>
<feature type="transmembrane region" description="Helical" evidence="10">
    <location>
        <begin position="129"/>
        <end position="146"/>
    </location>
</feature>
<dbReference type="PANTHER" id="PTHR10791">
    <property type="entry name" value="RAG1-ACTIVATING PROTEIN 1"/>
    <property type="match status" value="1"/>
</dbReference>
<dbReference type="Pfam" id="PF03083">
    <property type="entry name" value="MtN3_slv"/>
    <property type="match status" value="2"/>
</dbReference>
<evidence type="ECO:0000256" key="5">
    <source>
        <dbReference type="ARBA" id="ARBA00022597"/>
    </source>
</evidence>
<dbReference type="PANTHER" id="PTHR10791:SF214">
    <property type="entry name" value="BIDIRECTIONAL SUGAR TRANSPORTER SWEET"/>
    <property type="match status" value="1"/>
</dbReference>
<evidence type="ECO:0000256" key="1">
    <source>
        <dbReference type="ARBA" id="ARBA00004651"/>
    </source>
</evidence>
<comment type="subcellular location">
    <subcellularLocation>
        <location evidence="1">Cell membrane</location>
        <topology evidence="1">Multi-pass membrane protein</topology>
    </subcellularLocation>
</comment>
<sequence length="241" mass="26630">METGGGGDTTTRVVGWVSYSSDLWLRKIIRAIKEAGDIGQQKAGLYLAVLLNCLVWLLYGFVTDKDAWLVILINAVGVCFQLYYLYVFIRASTDRFTISCTVLLLFLIVASGAGIMFQSFPTNAERKTVLGRVGIVTGCIMYLGSARQLVMELRVMLAALANGIFWTIYTGIIQDLYMGFPNWVGIVSAAIQLGVYAWFYNNRYGQGGRAGRPRGVIVPGRRAEGRRATETITLLIHCMAD</sequence>
<evidence type="ECO:0000256" key="7">
    <source>
        <dbReference type="ARBA" id="ARBA00022737"/>
    </source>
</evidence>
<evidence type="ECO:0000256" key="3">
    <source>
        <dbReference type="ARBA" id="ARBA00022448"/>
    </source>
</evidence>
<dbReference type="InterPro" id="IPR047664">
    <property type="entry name" value="SWEET"/>
</dbReference>
<evidence type="ECO:0000256" key="9">
    <source>
        <dbReference type="ARBA" id="ARBA00023136"/>
    </source>
</evidence>
<keyword evidence="6 10" id="KW-0812">Transmembrane</keyword>
<feature type="transmembrane region" description="Helical" evidence="10">
    <location>
        <begin position="180"/>
        <end position="199"/>
    </location>
</feature>
<keyword evidence="3 10" id="KW-0813">Transport</keyword>
<accession>R7WCY1</accession>